<keyword evidence="3" id="KW-1185">Reference proteome</keyword>
<reference evidence="2 3" key="1">
    <citation type="journal article" date="2021" name="MBio">
        <title>A New Model Trypanosomatid, Novymonas esmeraldas: Genomic Perception of Its 'Candidatus Pandoraea novymonadis' Endosymbiont.</title>
        <authorList>
            <person name="Zakharova A."/>
            <person name="Saura A."/>
            <person name="Butenko A."/>
            <person name="Podesvova L."/>
            <person name="Warmusova S."/>
            <person name="Kostygov A.Y."/>
            <person name="Nenarokova A."/>
            <person name="Lukes J."/>
            <person name="Opperdoes F.R."/>
            <person name="Yurchenko V."/>
        </authorList>
    </citation>
    <scope>NUCLEOTIDE SEQUENCE [LARGE SCALE GENOMIC DNA]</scope>
    <source>
        <strain evidence="2 3">E262AT.01</strain>
    </source>
</reference>
<comment type="caution">
    <text evidence="2">The sequence shown here is derived from an EMBL/GenBank/DDBJ whole genome shotgun (WGS) entry which is preliminary data.</text>
</comment>
<proteinExistence type="inferred from homology"/>
<protein>
    <submittedName>
        <fullName evidence="2">N-acetyltransferase B complex (NatB) non catalytic subunit</fullName>
    </submittedName>
</protein>
<dbReference type="Gene3D" id="1.25.40.1040">
    <property type="match status" value="1"/>
</dbReference>
<evidence type="ECO:0000313" key="2">
    <source>
        <dbReference type="EMBL" id="KAK7200651.1"/>
    </source>
</evidence>
<dbReference type="GO" id="GO:0031416">
    <property type="term" value="C:NatB complex"/>
    <property type="evidence" value="ECO:0007669"/>
    <property type="project" value="TreeGrafter"/>
</dbReference>
<evidence type="ECO:0000256" key="1">
    <source>
        <dbReference type="ARBA" id="ARBA00006298"/>
    </source>
</evidence>
<dbReference type="PANTHER" id="PTHR22767:SF3">
    <property type="entry name" value="N-ALPHA-ACETYLTRANSFERASE 25, NATB AUXILIARY SUBUNIT"/>
    <property type="match status" value="1"/>
</dbReference>
<dbReference type="AlphaFoldDB" id="A0AAW0F5D4"/>
<gene>
    <name evidence="2" type="ORF">NESM_000121500</name>
</gene>
<dbReference type="PANTHER" id="PTHR22767">
    <property type="entry name" value="N-TERMINAL ACETYLTRANSFERASE-RELATED"/>
    <property type="match status" value="1"/>
</dbReference>
<sequence>MDADRAATRVFDLIDAHQTSQAEGALQTALQKFPTDDSLRAAEALIELRNGNYSLAKTKAIALSERNVTKPKAVNALVHVLQNCCCWDALVATYERLRPLQNERQISENLVQTYTRMGAFPKAQQLATQLYRQHNDPKYQVWMVQAMLAQVPADSTDHMLLKVATKMLDAAVLSERGHVVPSTVQTYVDVLEQQGHYAAAVDFLLSERAVKIGLLATRLEALARLLRRAGRRSASNAVARHLWTLESDNWAHFTAYRDTLLPASGDGDGAGDGDGDAEGLGGEKVVLEVLGPVPELRATIDCSTANHSLEEAVRLARELQRREEEQHPSKLRRGPYLAELDLLHSLQSPDMHARVLAYVERFYRKPSCYLDLSTFLSPALASGVYQWSLNTTTTTTTTTTAAGAAADVLDMHTRRILGLRCLVGSWESPQPADELRALFRECVEAYQHSRHLSEELAWSEEGLCDGYMVVALNIALRGFAAAGETPEYAFLVQGLDVMDAVDRRLSNPTWLIYAVCFANLLGLTECAALHRLAFKSVQHDTMAHLGYWPLLTGLALTDVASWDDWAESYYSQLERDCSLLRAKVFNYTSWPAMQDVQRYEAAQLNSLYCVQYPANDCVGALLTCQTQKDVHEVFKTRTEAMWNAWSRLVAVDVCDTLVDNTDWLVARSMVLGNIHSAAVRQLTSALVSVPSREWQVRRSRQLLASIFLVHDVAVVSAARAAAAQAGKGRKGKGGHAGGDAASATAAPTLYTPRLAAEPAALEYLPAVQPLVGVLLAYINSQGEATPAGGSGASEALRAYVQSLVADSQHSAGAVEEFIYPQAYLLLALLRVAPAAKVPVKQWATVLREALAAAQHRYEARTWSTLATVVGQAPPASARVVEGIVLPAGGFTARLEAEKVHRVLGFIGNIMAELGAYAR</sequence>
<dbReference type="Proteomes" id="UP001430356">
    <property type="component" value="Unassembled WGS sequence"/>
</dbReference>
<name>A0AAW0F5D4_9TRYP</name>
<dbReference type="InterPro" id="IPR019183">
    <property type="entry name" value="NAA25_NatB_aux_su"/>
</dbReference>
<evidence type="ECO:0000313" key="3">
    <source>
        <dbReference type="Proteomes" id="UP001430356"/>
    </source>
</evidence>
<dbReference type="Pfam" id="PF09797">
    <property type="entry name" value="NatB_MDM20"/>
    <property type="match status" value="1"/>
</dbReference>
<comment type="similarity">
    <text evidence="1">Belongs to the MDM20/NAA25 family.</text>
</comment>
<accession>A0AAW0F5D4</accession>
<organism evidence="2 3">
    <name type="scientific">Novymonas esmeraldas</name>
    <dbReference type="NCBI Taxonomy" id="1808958"/>
    <lineage>
        <taxon>Eukaryota</taxon>
        <taxon>Discoba</taxon>
        <taxon>Euglenozoa</taxon>
        <taxon>Kinetoplastea</taxon>
        <taxon>Metakinetoplastina</taxon>
        <taxon>Trypanosomatida</taxon>
        <taxon>Trypanosomatidae</taxon>
        <taxon>Novymonas</taxon>
    </lineage>
</organism>
<dbReference type="EMBL" id="JAECZO010000007">
    <property type="protein sequence ID" value="KAK7200651.1"/>
    <property type="molecule type" value="Genomic_DNA"/>
</dbReference>